<name>A0A6J4U3U3_9ACTN</name>
<reference evidence="2" key="1">
    <citation type="submission" date="2020-02" db="EMBL/GenBank/DDBJ databases">
        <authorList>
            <person name="Meier V. D."/>
        </authorList>
    </citation>
    <scope>NUCLEOTIDE SEQUENCE</scope>
    <source>
        <strain evidence="2">AVDCRST_MAG30</strain>
    </source>
</reference>
<protein>
    <submittedName>
        <fullName evidence="2">Uncharacterized protein</fullName>
    </submittedName>
</protein>
<organism evidence="2">
    <name type="scientific">uncultured Solirubrobacteraceae bacterium</name>
    <dbReference type="NCBI Taxonomy" id="1162706"/>
    <lineage>
        <taxon>Bacteria</taxon>
        <taxon>Bacillati</taxon>
        <taxon>Actinomycetota</taxon>
        <taxon>Thermoleophilia</taxon>
        <taxon>Solirubrobacterales</taxon>
        <taxon>Solirubrobacteraceae</taxon>
        <taxon>environmental samples</taxon>
    </lineage>
</organism>
<feature type="region of interest" description="Disordered" evidence="1">
    <location>
        <begin position="52"/>
        <end position="78"/>
    </location>
</feature>
<evidence type="ECO:0000313" key="2">
    <source>
        <dbReference type="EMBL" id="CAA9540207.1"/>
    </source>
</evidence>
<dbReference type="AlphaFoldDB" id="A0A6J4U3U3"/>
<sequence>MEQPSGGLPGQARIDEVVDEAAALIAVGAQDAFTRETGRFGEPLHRLVLRERPHLDPAAAGRTRMLSPPRRSGAHQVDQADLAEQLARLQAGDREPVLRGFLVVRSGLRDRAPHPFRGLLARQSLERAGRHPRRARAARPPGLP</sequence>
<dbReference type="EMBL" id="CADCVS010000613">
    <property type="protein sequence ID" value="CAA9540207.1"/>
    <property type="molecule type" value="Genomic_DNA"/>
</dbReference>
<evidence type="ECO:0000256" key="1">
    <source>
        <dbReference type="SAM" id="MobiDB-lite"/>
    </source>
</evidence>
<accession>A0A6J4U3U3</accession>
<proteinExistence type="predicted"/>
<feature type="region of interest" description="Disordered" evidence="1">
    <location>
        <begin position="115"/>
        <end position="144"/>
    </location>
</feature>
<gene>
    <name evidence="2" type="ORF">AVDCRST_MAG30-4669</name>
</gene>